<name>A0AB39U015_9CAUD</name>
<evidence type="ECO:0000313" key="1">
    <source>
        <dbReference type="EMBL" id="XDQ84711.1"/>
    </source>
</evidence>
<reference evidence="1" key="1">
    <citation type="submission" date="2024-07" db="EMBL/GenBank/DDBJ databases">
        <title>Characterization of Aeromonas dhakensis bacteriophages.</title>
        <authorList>
            <person name="Ansari F."/>
            <person name="Tyagi A."/>
            <person name="Shashidhar R."/>
            <person name="Nagar V."/>
        </authorList>
    </citation>
    <scope>NUCLEOTIDE SEQUENCE</scope>
</reference>
<gene>
    <name evidence="1" type="ORF">vBAdhaMG2_0377</name>
</gene>
<accession>A0AB39U015</accession>
<sequence length="98" mass="11715">MKIRFKSEQHMRKFRAMGSENYELAEYMGMDTHKVIKSGMYYFISGTKPGYTVILESEHDFFDWIEDDPKTLFDIMLEKKAEYDKAFNDYIQSVKENS</sequence>
<proteinExistence type="predicted"/>
<protein>
    <submittedName>
        <fullName evidence="1">Uncharacterized protein</fullName>
    </submittedName>
</protein>
<organism evidence="1">
    <name type="scientific">Aeromonas phage vB_AdhaM_G2</name>
    <dbReference type="NCBI Taxonomy" id="3238786"/>
    <lineage>
        <taxon>Viruses</taxon>
        <taxon>Duplodnaviria</taxon>
        <taxon>Heunggongvirae</taxon>
        <taxon>Uroviricota</taxon>
        <taxon>Caudoviricetes</taxon>
    </lineage>
</organism>
<dbReference type="EMBL" id="PQ066597">
    <property type="protein sequence ID" value="XDQ84711.1"/>
    <property type="molecule type" value="Genomic_DNA"/>
</dbReference>